<dbReference type="EMBL" id="QSTW01000014">
    <property type="protein sequence ID" value="RGM89326.1"/>
    <property type="molecule type" value="Genomic_DNA"/>
</dbReference>
<organism evidence="2 3">
    <name type="scientific">Phocaeicola plebeius</name>
    <dbReference type="NCBI Taxonomy" id="310297"/>
    <lineage>
        <taxon>Bacteria</taxon>
        <taxon>Pseudomonadati</taxon>
        <taxon>Bacteroidota</taxon>
        <taxon>Bacteroidia</taxon>
        <taxon>Bacteroidales</taxon>
        <taxon>Bacteroidaceae</taxon>
        <taxon>Phocaeicola</taxon>
    </lineage>
</organism>
<comment type="caution">
    <text evidence="2">The sequence shown here is derived from an EMBL/GenBank/DDBJ whole genome shotgun (WGS) entry which is preliminary data.</text>
</comment>
<feature type="transmembrane region" description="Helical" evidence="1">
    <location>
        <begin position="100"/>
        <end position="133"/>
    </location>
</feature>
<dbReference type="Proteomes" id="UP000260814">
    <property type="component" value="Unassembled WGS sequence"/>
</dbReference>
<gene>
    <name evidence="2" type="ORF">DXB87_10965</name>
</gene>
<keyword evidence="1" id="KW-0472">Membrane</keyword>
<evidence type="ECO:0000256" key="1">
    <source>
        <dbReference type="SAM" id="Phobius"/>
    </source>
</evidence>
<feature type="transmembrane region" description="Helical" evidence="1">
    <location>
        <begin position="61"/>
        <end position="79"/>
    </location>
</feature>
<feature type="transmembrane region" description="Helical" evidence="1">
    <location>
        <begin position="182"/>
        <end position="203"/>
    </location>
</feature>
<feature type="transmembrane region" description="Helical" evidence="1">
    <location>
        <begin position="28"/>
        <end position="49"/>
    </location>
</feature>
<keyword evidence="1" id="KW-1133">Transmembrane helix</keyword>
<accession>A0A3E4Z6N5</accession>
<proteinExistence type="predicted"/>
<dbReference type="RefSeq" id="WP_117702209.1">
    <property type="nucleotide sequence ID" value="NZ_QSTW01000014.1"/>
</dbReference>
<name>A0A3E4Z6N5_9BACT</name>
<evidence type="ECO:0000313" key="2">
    <source>
        <dbReference type="EMBL" id="RGM89326.1"/>
    </source>
</evidence>
<protein>
    <submittedName>
        <fullName evidence="2">Uncharacterized protein</fullName>
    </submittedName>
</protein>
<sequence length="239" mass="27348">MKSFAVKEMWKFSLLQLNEMLCYGKKKAFIQLLFLRSFSICVICALVSGDSLKECLSLIEQSLILLSYYFTFWSLVENMRNDRGLINKFMLPITLAEKYVSLFFSTFLIGTVMLLGCAILSNIFMQLAIPLLFAEETNGPVLLFLGGGYGLKQLMLQVVVAFYVALWTLVVMLRKQYSKTRFWLIVVLCVLSYVLPVLCMYGLGAPKGIIKYTWSIVSVVWSIVAVVMTYKGFRKLEFR</sequence>
<dbReference type="AlphaFoldDB" id="A0A3E4Z6N5"/>
<keyword evidence="1" id="KW-0812">Transmembrane</keyword>
<reference evidence="2 3" key="1">
    <citation type="submission" date="2018-08" db="EMBL/GenBank/DDBJ databases">
        <title>A genome reference for cultivated species of the human gut microbiota.</title>
        <authorList>
            <person name="Zou Y."/>
            <person name="Xue W."/>
            <person name="Luo G."/>
        </authorList>
    </citation>
    <scope>NUCLEOTIDE SEQUENCE [LARGE SCALE GENOMIC DNA]</scope>
    <source>
        <strain evidence="2 3">OM06-2</strain>
    </source>
</reference>
<feature type="transmembrane region" description="Helical" evidence="1">
    <location>
        <begin position="209"/>
        <end position="230"/>
    </location>
</feature>
<feature type="transmembrane region" description="Helical" evidence="1">
    <location>
        <begin position="153"/>
        <end position="173"/>
    </location>
</feature>
<evidence type="ECO:0000313" key="3">
    <source>
        <dbReference type="Proteomes" id="UP000260814"/>
    </source>
</evidence>